<organism evidence="2 3">
    <name type="scientific">Paenibacillus azoreducens</name>
    <dbReference type="NCBI Taxonomy" id="116718"/>
    <lineage>
        <taxon>Bacteria</taxon>
        <taxon>Bacillati</taxon>
        <taxon>Bacillota</taxon>
        <taxon>Bacilli</taxon>
        <taxon>Bacillales</taxon>
        <taxon>Paenibacillaceae</taxon>
        <taxon>Paenibacillus</taxon>
    </lineage>
</organism>
<dbReference type="EMBL" id="BORT01000011">
    <property type="protein sequence ID" value="GIO47975.1"/>
    <property type="molecule type" value="Genomic_DNA"/>
</dbReference>
<proteinExistence type="predicted"/>
<name>A0A919YF43_9BACL</name>
<gene>
    <name evidence="2" type="ORF">J34TS1_27400</name>
</gene>
<dbReference type="Proteomes" id="UP000682811">
    <property type="component" value="Unassembled WGS sequence"/>
</dbReference>
<protein>
    <recommendedName>
        <fullName evidence="1">YqzN/YkzM domain-containing protein</fullName>
    </recommendedName>
</protein>
<evidence type="ECO:0000313" key="2">
    <source>
        <dbReference type="EMBL" id="GIO47975.1"/>
    </source>
</evidence>
<feature type="domain" description="YqzN/YkzM" evidence="1">
    <location>
        <begin position="14"/>
        <end position="65"/>
    </location>
</feature>
<evidence type="ECO:0000259" key="1">
    <source>
        <dbReference type="Pfam" id="PF26160"/>
    </source>
</evidence>
<dbReference type="Pfam" id="PF26160">
    <property type="entry name" value="YqzN_YkzM"/>
    <property type="match status" value="1"/>
</dbReference>
<accession>A0A919YF43</accession>
<dbReference type="RefSeq" id="WP_212978717.1">
    <property type="nucleotide sequence ID" value="NZ_AP025343.1"/>
</dbReference>
<keyword evidence="3" id="KW-1185">Reference proteome</keyword>
<reference evidence="2 3" key="1">
    <citation type="submission" date="2021-03" db="EMBL/GenBank/DDBJ databases">
        <title>Antimicrobial resistance genes in bacteria isolated from Japanese honey, and their potential for conferring macrolide and lincosamide resistance in the American foulbrood pathogen Paenibacillus larvae.</title>
        <authorList>
            <person name="Okamoto M."/>
            <person name="Kumagai M."/>
            <person name="Kanamori H."/>
            <person name="Takamatsu D."/>
        </authorList>
    </citation>
    <scope>NUCLEOTIDE SEQUENCE [LARGE SCALE GENOMIC DNA]</scope>
    <source>
        <strain evidence="2 3">J34TS1</strain>
    </source>
</reference>
<comment type="caution">
    <text evidence="2">The sequence shown here is derived from an EMBL/GenBank/DDBJ whole genome shotgun (WGS) entry which is preliminary data.</text>
</comment>
<sequence>MAEKPEKKAETTNESKYPIDELSAHAEALFNVRPEVLVGALHGVNQRELTIDEVKKAVDQFLKRKAI</sequence>
<dbReference type="AlphaFoldDB" id="A0A919YF43"/>
<dbReference type="InterPro" id="IPR058869">
    <property type="entry name" value="YqzN_YkzM"/>
</dbReference>
<evidence type="ECO:0000313" key="3">
    <source>
        <dbReference type="Proteomes" id="UP000682811"/>
    </source>
</evidence>